<evidence type="ECO:0000256" key="10">
    <source>
        <dbReference type="SAM" id="SignalP"/>
    </source>
</evidence>
<dbReference type="GO" id="GO:0044718">
    <property type="term" value="P:siderophore transmembrane transport"/>
    <property type="evidence" value="ECO:0007669"/>
    <property type="project" value="TreeGrafter"/>
</dbReference>
<dbReference type="Proteomes" id="UP000239648">
    <property type="component" value="Unassembled WGS sequence"/>
</dbReference>
<dbReference type="RefSeq" id="WP_104416538.1">
    <property type="nucleotide sequence ID" value="NZ_PTIT01000020.1"/>
</dbReference>
<organism evidence="14 15">
    <name type="scientific">Marinobacter persicus</name>
    <dbReference type="NCBI Taxonomy" id="930118"/>
    <lineage>
        <taxon>Bacteria</taxon>
        <taxon>Pseudomonadati</taxon>
        <taxon>Pseudomonadota</taxon>
        <taxon>Gammaproteobacteria</taxon>
        <taxon>Pseudomonadales</taxon>
        <taxon>Marinobacteraceae</taxon>
        <taxon>Marinobacter</taxon>
    </lineage>
</organism>
<evidence type="ECO:0000256" key="1">
    <source>
        <dbReference type="ARBA" id="ARBA00004571"/>
    </source>
</evidence>
<keyword evidence="6 8" id="KW-0472">Membrane</keyword>
<dbReference type="Pfam" id="PF00593">
    <property type="entry name" value="TonB_dep_Rec_b-barrel"/>
    <property type="match status" value="1"/>
</dbReference>
<dbReference type="Gene3D" id="2.40.170.20">
    <property type="entry name" value="TonB-dependent receptor, beta-barrel domain"/>
    <property type="match status" value="1"/>
</dbReference>
<evidence type="ECO:0000256" key="6">
    <source>
        <dbReference type="ARBA" id="ARBA00023136"/>
    </source>
</evidence>
<dbReference type="Gene3D" id="2.170.130.10">
    <property type="entry name" value="TonB-dependent receptor, plug domain"/>
    <property type="match status" value="1"/>
</dbReference>
<dbReference type="EMBL" id="PTIT01000020">
    <property type="protein sequence ID" value="PPK50780.1"/>
    <property type="molecule type" value="Genomic_DNA"/>
</dbReference>
<dbReference type="GO" id="GO:0015344">
    <property type="term" value="F:siderophore uptake transmembrane transporter activity"/>
    <property type="evidence" value="ECO:0007669"/>
    <property type="project" value="TreeGrafter"/>
</dbReference>
<dbReference type="Pfam" id="PF07715">
    <property type="entry name" value="Plug"/>
    <property type="match status" value="1"/>
</dbReference>
<dbReference type="GO" id="GO:0009279">
    <property type="term" value="C:cell outer membrane"/>
    <property type="evidence" value="ECO:0007669"/>
    <property type="project" value="UniProtKB-SubCell"/>
</dbReference>
<dbReference type="EMBL" id="PTIU01000017">
    <property type="protein sequence ID" value="PPK54232.1"/>
    <property type="molecule type" value="Genomic_DNA"/>
</dbReference>
<keyword evidence="14" id="KW-0675">Receptor</keyword>
<keyword evidence="5 9" id="KW-0798">TonB box</keyword>
<dbReference type="PANTHER" id="PTHR30069:SF27">
    <property type="entry name" value="BLL4766 PROTEIN"/>
    <property type="match status" value="1"/>
</dbReference>
<dbReference type="InterPro" id="IPR039426">
    <property type="entry name" value="TonB-dep_rcpt-like"/>
</dbReference>
<protein>
    <submittedName>
        <fullName evidence="14">Iron complex outermembrane receptor protein</fullName>
    </submittedName>
</protein>
<evidence type="ECO:0000259" key="11">
    <source>
        <dbReference type="Pfam" id="PF00593"/>
    </source>
</evidence>
<evidence type="ECO:0000256" key="3">
    <source>
        <dbReference type="ARBA" id="ARBA00022452"/>
    </source>
</evidence>
<sequence>MTKQPSPFAQPIARYLPGIFVSTLAAVVGPAAAQEAPPEFDTSTVSFEEPVPEVLTTTRLRQPKTRVPGSTTIIEGSLIRDLGIKHLYEVFRLVPGMTVNFVGSHQPVVTYHGTSHYEQRRMQVLVDGRTAHRATLSDMDWESMPVPLEMIERIEVARGPNSAAYGINAFLGTINIITRDPADTDGVEAYVSRGSRGYERTFGSLGNTGEVVDWRLTLENRQFDGFGTKRDGNEFHDGHNLNFITWDSRATLNDQANLEFRTGMADGVNQEDPSKNGGLTPIENPDIELRDYYLQSRFNYHFSENHFFHIQAAMENFRREQRYRIVAPSGVVDCLLQGTPLYASQNCFEPSGNPGDPPALFTEINSDYEDARLELEIQDTLLVNPALKLVGGAGFRKDTLRSETYFNGTVDNYQSRYFGNMEYSPWNWLTLNVGGNWERTSTTDDSYFSPRVASNFVFNDSQALRFVYSEAVRTPDPFEQDPDYGYTLRNVSPDEFSELEGFRLTMADINPYPAQTTLGEDLEEENITSYEISYFGQFQMEEALLYLEVRGFRDELRDMIGGVIKLRDWTLANSLSANQQGFEIEAMLEYPATTLRASYAYLDQDTWYTGDPILDENGNVDTKEQKEQAELLERMSVTHSGSLAIIRDLPWTMKASAAYYWADQFQRLNEQFERIDGRLSKQFFGPKYNAELALTIQHYLNRDPEMGRDDNIDHHNQFFVEAAVRF</sequence>
<dbReference type="InterPro" id="IPR012910">
    <property type="entry name" value="Plug_dom"/>
</dbReference>
<evidence type="ECO:0000313" key="15">
    <source>
        <dbReference type="Proteomes" id="UP000239446"/>
    </source>
</evidence>
<feature type="chain" id="PRO_5015665118" evidence="10">
    <location>
        <begin position="34"/>
        <end position="726"/>
    </location>
</feature>
<name>A0A2S6G544_9GAMM</name>
<feature type="domain" description="TonB-dependent receptor-like beta-barrel" evidence="11">
    <location>
        <begin position="231"/>
        <end position="613"/>
    </location>
</feature>
<evidence type="ECO:0000256" key="5">
    <source>
        <dbReference type="ARBA" id="ARBA00023077"/>
    </source>
</evidence>
<reference evidence="13 16" key="1">
    <citation type="submission" date="2018-02" db="EMBL/GenBank/DDBJ databases">
        <title>Deep subsurface shale carbon reservoir microbial communities from Ohio and West Virginia, USA.</title>
        <authorList>
            <person name="Wrighton K."/>
        </authorList>
    </citation>
    <scope>NUCLEOTIDE SEQUENCE [LARGE SCALE GENOMIC DNA]</scope>
    <source>
        <strain evidence="13 16">UTICA-S1B6</strain>
    </source>
</reference>
<evidence type="ECO:0000256" key="4">
    <source>
        <dbReference type="ARBA" id="ARBA00022692"/>
    </source>
</evidence>
<keyword evidence="10" id="KW-0732">Signal</keyword>
<feature type="domain" description="TonB-dependent receptor plug" evidence="12">
    <location>
        <begin position="64"/>
        <end position="172"/>
    </location>
</feature>
<dbReference type="AlphaFoldDB" id="A0A2S6G544"/>
<evidence type="ECO:0000256" key="2">
    <source>
        <dbReference type="ARBA" id="ARBA00022448"/>
    </source>
</evidence>
<evidence type="ECO:0000313" key="16">
    <source>
        <dbReference type="Proteomes" id="UP000239648"/>
    </source>
</evidence>
<dbReference type="InterPro" id="IPR037066">
    <property type="entry name" value="Plug_dom_sf"/>
</dbReference>
<evidence type="ECO:0000313" key="14">
    <source>
        <dbReference type="EMBL" id="PPK54232.1"/>
    </source>
</evidence>
<dbReference type="InterPro" id="IPR036942">
    <property type="entry name" value="Beta-barrel_TonB_sf"/>
</dbReference>
<dbReference type="OrthoDB" id="9758929at2"/>
<keyword evidence="16" id="KW-1185">Reference proteome</keyword>
<comment type="caution">
    <text evidence="14">The sequence shown here is derived from an EMBL/GenBank/DDBJ whole genome shotgun (WGS) entry which is preliminary data.</text>
</comment>
<evidence type="ECO:0000256" key="7">
    <source>
        <dbReference type="ARBA" id="ARBA00023237"/>
    </source>
</evidence>
<keyword evidence="4 8" id="KW-0812">Transmembrane</keyword>
<dbReference type="Proteomes" id="UP000239446">
    <property type="component" value="Unassembled WGS sequence"/>
</dbReference>
<reference evidence="14 15" key="2">
    <citation type="submission" date="2018-02" db="EMBL/GenBank/DDBJ databases">
        <title>Subsurface microbial communities from deep shales in Ohio and West Virginia, USA.</title>
        <authorList>
            <person name="Wrighton K."/>
        </authorList>
    </citation>
    <scope>NUCLEOTIDE SEQUENCE [LARGE SCALE GENOMIC DNA]</scope>
    <source>
        <strain evidence="14 15">UTICA-S1B9</strain>
    </source>
</reference>
<evidence type="ECO:0000313" key="13">
    <source>
        <dbReference type="EMBL" id="PPK50780.1"/>
    </source>
</evidence>
<dbReference type="SUPFAM" id="SSF56935">
    <property type="entry name" value="Porins"/>
    <property type="match status" value="1"/>
</dbReference>
<dbReference type="PROSITE" id="PS52016">
    <property type="entry name" value="TONB_DEPENDENT_REC_3"/>
    <property type="match status" value="1"/>
</dbReference>
<dbReference type="InterPro" id="IPR000531">
    <property type="entry name" value="Beta-barrel_TonB"/>
</dbReference>
<keyword evidence="2 8" id="KW-0813">Transport</keyword>
<proteinExistence type="inferred from homology"/>
<gene>
    <name evidence="14" type="ORF">B0H24_101730</name>
    <name evidence="13" type="ORF">BY455_12030</name>
</gene>
<keyword evidence="3 8" id="KW-1134">Transmembrane beta strand</keyword>
<accession>A0A2S6G544</accession>
<evidence type="ECO:0000259" key="12">
    <source>
        <dbReference type="Pfam" id="PF07715"/>
    </source>
</evidence>
<evidence type="ECO:0000256" key="8">
    <source>
        <dbReference type="PROSITE-ProRule" id="PRU01360"/>
    </source>
</evidence>
<comment type="similarity">
    <text evidence="8 9">Belongs to the TonB-dependent receptor family.</text>
</comment>
<feature type="signal peptide" evidence="10">
    <location>
        <begin position="1"/>
        <end position="33"/>
    </location>
</feature>
<comment type="subcellular location">
    <subcellularLocation>
        <location evidence="1 8">Cell outer membrane</location>
        <topology evidence="1 8">Multi-pass membrane protein</topology>
    </subcellularLocation>
</comment>
<keyword evidence="7 8" id="KW-0998">Cell outer membrane</keyword>
<evidence type="ECO:0000256" key="9">
    <source>
        <dbReference type="RuleBase" id="RU003357"/>
    </source>
</evidence>
<dbReference type="PANTHER" id="PTHR30069">
    <property type="entry name" value="TONB-DEPENDENT OUTER MEMBRANE RECEPTOR"/>
    <property type="match status" value="1"/>
</dbReference>